<dbReference type="GO" id="GO:0005737">
    <property type="term" value="C:cytoplasm"/>
    <property type="evidence" value="ECO:0007669"/>
    <property type="project" value="TreeGrafter"/>
</dbReference>
<evidence type="ECO:0000256" key="6">
    <source>
        <dbReference type="SAM" id="SignalP"/>
    </source>
</evidence>
<organism evidence="7 8">
    <name type="scientific">Candidatus Cryptobacteroides faecipullorum</name>
    <dbReference type="NCBI Taxonomy" id="2840764"/>
    <lineage>
        <taxon>Bacteria</taxon>
        <taxon>Pseudomonadati</taxon>
        <taxon>Bacteroidota</taxon>
        <taxon>Bacteroidia</taxon>
        <taxon>Bacteroidales</taxon>
        <taxon>Candidatus Cryptobacteroides</taxon>
    </lineage>
</organism>
<dbReference type="PANTHER" id="PTHR10363">
    <property type="entry name" value="BLEOMYCIN HYDROLASE"/>
    <property type="match status" value="1"/>
</dbReference>
<dbReference type="Gene3D" id="3.90.70.10">
    <property type="entry name" value="Cysteine proteinases"/>
    <property type="match status" value="1"/>
</dbReference>
<sequence length="461" mass="53224">MKKTLATIVMAGAMVFGLNAQEIGNDELTQIRGSFSHSRDDMARMNAISGNYDLRKLAVNRERQGKTDHFFKYRVKVSGITDQQQSGRCWMFTSMNVLRPSVMEKFNISGFDFSHNYCYFWDLFEKSNLFLENVIRTAERDIILDRDVAWFFQNPVNDGGVWNSFLNIAEKYGVVPASAMPETAHSNRTSYLTSFLNEYLRKEGYALREMISDGASEKKTRKYKLQAMKGVYRMLVLFLGEPPVEFTWRYETENGEIKTLTSTPADFYRSIVPADYGSDSYIMVMHDPTRPYYQVYEIDNYRNTYEGVNWKYLNLPLDEIKASAMASIKAGEALYASCDISLYYKSDEGIADMDIYDFGSLMGMDFEIHDKAARIMTRQSGSAHAMTLIAVDTDENDRPVKWQFENSWGPDAGHNGYYTFTDEWFDEYMFRMVIRKDYLSGKAVEALSGEADMLPAWDYMF</sequence>
<keyword evidence="2 4" id="KW-0378">Hydrolase</keyword>
<keyword evidence="6" id="KW-0732">Signal</keyword>
<evidence type="ECO:0000313" key="8">
    <source>
        <dbReference type="Proteomes" id="UP000823660"/>
    </source>
</evidence>
<proteinExistence type="inferred from homology"/>
<reference evidence="7" key="2">
    <citation type="journal article" date="2021" name="PeerJ">
        <title>Extensive microbial diversity within the chicken gut microbiome revealed by metagenomics and culture.</title>
        <authorList>
            <person name="Gilroy R."/>
            <person name="Ravi A."/>
            <person name="Getino M."/>
            <person name="Pursley I."/>
            <person name="Horton D.L."/>
            <person name="Alikhan N.F."/>
            <person name="Baker D."/>
            <person name="Gharbi K."/>
            <person name="Hall N."/>
            <person name="Watson M."/>
            <person name="Adriaenssens E.M."/>
            <person name="Foster-Nyarko E."/>
            <person name="Jarju S."/>
            <person name="Secka A."/>
            <person name="Antonio M."/>
            <person name="Oren A."/>
            <person name="Chaudhuri R.R."/>
            <person name="La Ragione R."/>
            <person name="Hildebrand F."/>
            <person name="Pallen M.J."/>
        </authorList>
    </citation>
    <scope>NUCLEOTIDE SEQUENCE</scope>
    <source>
        <strain evidence="7">B1-15692</strain>
    </source>
</reference>
<keyword evidence="4" id="KW-0031">Aminopeptidase</keyword>
<evidence type="ECO:0000256" key="4">
    <source>
        <dbReference type="PIRNR" id="PIRNR005700"/>
    </source>
</evidence>
<comment type="caution">
    <text evidence="7">The sequence shown here is derived from an EMBL/GenBank/DDBJ whole genome shotgun (WGS) entry which is preliminary data.</text>
</comment>
<protein>
    <recommendedName>
        <fullName evidence="4">Aminopeptidase</fullName>
    </recommendedName>
</protein>
<feature type="chain" id="PRO_5039484584" description="Aminopeptidase" evidence="6">
    <location>
        <begin position="21"/>
        <end position="461"/>
    </location>
</feature>
<accession>A0A9D9I885</accession>
<evidence type="ECO:0000256" key="2">
    <source>
        <dbReference type="ARBA" id="ARBA00022801"/>
    </source>
</evidence>
<dbReference type="GO" id="GO:0070005">
    <property type="term" value="F:cysteine-type aminopeptidase activity"/>
    <property type="evidence" value="ECO:0007669"/>
    <property type="project" value="InterPro"/>
</dbReference>
<dbReference type="PANTHER" id="PTHR10363:SF2">
    <property type="entry name" value="BLEOMYCIN HYDROLASE"/>
    <property type="match status" value="1"/>
</dbReference>
<dbReference type="InterPro" id="IPR004134">
    <property type="entry name" value="Peptidase_C1B"/>
</dbReference>
<evidence type="ECO:0000313" key="7">
    <source>
        <dbReference type="EMBL" id="MBO8467819.1"/>
    </source>
</evidence>
<keyword evidence="3 4" id="KW-0788">Thiol protease</keyword>
<feature type="active site" evidence="5">
    <location>
        <position position="406"/>
    </location>
</feature>
<feature type="active site" evidence="5">
    <location>
        <position position="89"/>
    </location>
</feature>
<dbReference type="InterPro" id="IPR000169">
    <property type="entry name" value="Pept_cys_AS"/>
</dbReference>
<dbReference type="EMBL" id="JADIMH010000056">
    <property type="protein sequence ID" value="MBO8467819.1"/>
    <property type="molecule type" value="Genomic_DNA"/>
</dbReference>
<dbReference type="GO" id="GO:0043418">
    <property type="term" value="P:homocysteine catabolic process"/>
    <property type="evidence" value="ECO:0007669"/>
    <property type="project" value="TreeGrafter"/>
</dbReference>
<dbReference type="Proteomes" id="UP000823660">
    <property type="component" value="Unassembled WGS sequence"/>
</dbReference>
<reference evidence="7" key="1">
    <citation type="submission" date="2020-10" db="EMBL/GenBank/DDBJ databases">
        <authorList>
            <person name="Gilroy R."/>
        </authorList>
    </citation>
    <scope>NUCLEOTIDE SEQUENCE</scope>
    <source>
        <strain evidence="7">B1-15692</strain>
    </source>
</reference>
<dbReference type="GO" id="GO:0009636">
    <property type="term" value="P:response to toxic substance"/>
    <property type="evidence" value="ECO:0007669"/>
    <property type="project" value="TreeGrafter"/>
</dbReference>
<dbReference type="Pfam" id="PF03051">
    <property type="entry name" value="Peptidase_C1_2"/>
    <property type="match status" value="1"/>
</dbReference>
<dbReference type="PIRSF" id="PIRSF005700">
    <property type="entry name" value="PepC"/>
    <property type="match status" value="1"/>
</dbReference>
<name>A0A9D9I885_9BACT</name>
<dbReference type="SUPFAM" id="SSF54001">
    <property type="entry name" value="Cysteine proteinases"/>
    <property type="match status" value="1"/>
</dbReference>
<dbReference type="GO" id="GO:0006508">
    <property type="term" value="P:proteolysis"/>
    <property type="evidence" value="ECO:0007669"/>
    <property type="project" value="UniProtKB-KW"/>
</dbReference>
<evidence type="ECO:0000256" key="3">
    <source>
        <dbReference type="ARBA" id="ARBA00022807"/>
    </source>
</evidence>
<dbReference type="AlphaFoldDB" id="A0A9D9I885"/>
<evidence type="ECO:0000256" key="1">
    <source>
        <dbReference type="ARBA" id="ARBA00022670"/>
    </source>
</evidence>
<dbReference type="InterPro" id="IPR038765">
    <property type="entry name" value="Papain-like_cys_pep_sf"/>
</dbReference>
<keyword evidence="1 4" id="KW-0645">Protease</keyword>
<comment type="similarity">
    <text evidence="4">Belongs to the peptidase C1 family.</text>
</comment>
<evidence type="ECO:0000256" key="5">
    <source>
        <dbReference type="PIRSR" id="PIRSR005700-1"/>
    </source>
</evidence>
<gene>
    <name evidence="7" type="ORF">IAB99_08685</name>
</gene>
<dbReference type="PROSITE" id="PS00139">
    <property type="entry name" value="THIOL_PROTEASE_CYS"/>
    <property type="match status" value="1"/>
</dbReference>
<feature type="signal peptide" evidence="6">
    <location>
        <begin position="1"/>
        <end position="20"/>
    </location>
</feature>
<feature type="active site" evidence="5">
    <location>
        <position position="384"/>
    </location>
</feature>